<dbReference type="RefSeq" id="WP_119592747.1">
    <property type="nucleotide sequence ID" value="NZ_QXFM01000087.1"/>
</dbReference>
<organism evidence="2 3">
    <name type="scientific">Aurantiacibacter xanthus</name>
    <dbReference type="NCBI Taxonomy" id="1784712"/>
    <lineage>
        <taxon>Bacteria</taxon>
        <taxon>Pseudomonadati</taxon>
        <taxon>Pseudomonadota</taxon>
        <taxon>Alphaproteobacteria</taxon>
        <taxon>Sphingomonadales</taxon>
        <taxon>Erythrobacteraceae</taxon>
        <taxon>Aurantiacibacter</taxon>
    </lineage>
</organism>
<sequence length="358" mass="38763">MKALLLLHRWTGGLVGLLLVVLGLSGTALLWEDSWIMLDGARDAPLSSPADLARAVDVALETAPGLSRITFAGEELGLHQASYADGSGAYIAQDGAVVARWAGIWERPELWLFDLHHYLLMGDTGKTITGVLGLLLLAFTVTGVILWWRTRKTFRFRLWPARYTASAIVRQHRDLGVVASPLLLLVAATGTLMIFPAISSVLLAPLGQAPERPALPNDLAPLTGSTDWQRVMASAQAAYPAAEVRRLSLPGAPGEPISLRLRQPFEWTPNGRSYVWIAPDTAAVVAKDDPVMGGLAPAITEKYYPIHAAKVGGLLWRIVMTFAGFALVVLGAFATWSFWRAKLGQPVRPVVQPRRATS</sequence>
<comment type="caution">
    <text evidence="2">The sequence shown here is derived from an EMBL/GenBank/DDBJ whole genome shotgun (WGS) entry which is preliminary data.</text>
</comment>
<feature type="transmembrane region" description="Helical" evidence="1">
    <location>
        <begin position="128"/>
        <end position="148"/>
    </location>
</feature>
<feature type="transmembrane region" description="Helical" evidence="1">
    <location>
        <begin position="182"/>
        <end position="206"/>
    </location>
</feature>
<reference evidence="2 3" key="1">
    <citation type="submission" date="2018-08" db="EMBL/GenBank/DDBJ databases">
        <title>Erythrobacter zhengii sp.nov., a bacterium isolated from deep-sea sediment.</title>
        <authorList>
            <person name="Fang C."/>
            <person name="Wu Y.-H."/>
            <person name="Sun C."/>
            <person name="Wang H."/>
            <person name="Cheng H."/>
            <person name="Meng F.-X."/>
            <person name="Wang C.-S."/>
            <person name="Xu X.-W."/>
        </authorList>
    </citation>
    <scope>NUCLEOTIDE SEQUENCE [LARGE SCALE GENOMIC DNA]</scope>
    <source>
        <strain evidence="2 3">CCTCC AB 2015396</strain>
    </source>
</reference>
<dbReference type="Proteomes" id="UP000265366">
    <property type="component" value="Unassembled WGS sequence"/>
</dbReference>
<feature type="transmembrane region" description="Helical" evidence="1">
    <location>
        <begin position="12"/>
        <end position="31"/>
    </location>
</feature>
<dbReference type="Pfam" id="PF03929">
    <property type="entry name" value="PepSY_TM"/>
    <property type="match status" value="1"/>
</dbReference>
<dbReference type="PANTHER" id="PTHR34219">
    <property type="entry name" value="IRON-REGULATED INNER MEMBRANE PROTEIN-RELATED"/>
    <property type="match status" value="1"/>
</dbReference>
<feature type="transmembrane region" description="Helical" evidence="1">
    <location>
        <begin position="314"/>
        <end position="339"/>
    </location>
</feature>
<dbReference type="PANTHER" id="PTHR34219:SF3">
    <property type="entry name" value="BLL7967 PROTEIN"/>
    <property type="match status" value="1"/>
</dbReference>
<evidence type="ECO:0000313" key="3">
    <source>
        <dbReference type="Proteomes" id="UP000265366"/>
    </source>
</evidence>
<evidence type="ECO:0000256" key="1">
    <source>
        <dbReference type="SAM" id="Phobius"/>
    </source>
</evidence>
<keyword evidence="1" id="KW-0812">Transmembrane</keyword>
<dbReference type="AlphaFoldDB" id="A0A3A1P636"/>
<gene>
    <name evidence="2" type="ORF">D2V17_09535</name>
</gene>
<protein>
    <submittedName>
        <fullName evidence="2">PepSY domain-containing protein</fullName>
    </submittedName>
</protein>
<proteinExistence type="predicted"/>
<dbReference type="OrthoDB" id="7328956at2"/>
<keyword evidence="1" id="KW-1133">Transmembrane helix</keyword>
<keyword evidence="1" id="KW-0472">Membrane</keyword>
<keyword evidence="3" id="KW-1185">Reference proteome</keyword>
<dbReference type="InterPro" id="IPR005625">
    <property type="entry name" value="PepSY-ass_TM"/>
</dbReference>
<evidence type="ECO:0000313" key="2">
    <source>
        <dbReference type="EMBL" id="RIV86326.1"/>
    </source>
</evidence>
<dbReference type="EMBL" id="QXFM01000087">
    <property type="protein sequence ID" value="RIV86326.1"/>
    <property type="molecule type" value="Genomic_DNA"/>
</dbReference>
<accession>A0A3A1P636</accession>
<name>A0A3A1P636_9SPHN</name>